<keyword evidence="3" id="KW-1185">Reference proteome</keyword>
<dbReference type="Proteomes" id="UP001601992">
    <property type="component" value="Unassembled WGS sequence"/>
</dbReference>
<comment type="caution">
    <text evidence="2">The sequence shown here is derived from an EMBL/GenBank/DDBJ whole genome shotgun (WGS) entry which is preliminary data.</text>
</comment>
<proteinExistence type="predicted"/>
<name>A0ABW6SEK1_9NOCA</name>
<evidence type="ECO:0000256" key="1">
    <source>
        <dbReference type="SAM" id="MobiDB-lite"/>
    </source>
</evidence>
<evidence type="ECO:0000313" key="3">
    <source>
        <dbReference type="Proteomes" id="UP001601992"/>
    </source>
</evidence>
<gene>
    <name evidence="2" type="ORF">ACFYXQ_37975</name>
</gene>
<organism evidence="2 3">
    <name type="scientific">Nocardia jiangxiensis</name>
    <dbReference type="NCBI Taxonomy" id="282685"/>
    <lineage>
        <taxon>Bacteria</taxon>
        <taxon>Bacillati</taxon>
        <taxon>Actinomycetota</taxon>
        <taxon>Actinomycetes</taxon>
        <taxon>Mycobacteriales</taxon>
        <taxon>Nocardiaceae</taxon>
        <taxon>Nocardia</taxon>
    </lineage>
</organism>
<dbReference type="EMBL" id="JBIAQY010000020">
    <property type="protein sequence ID" value="MFF3573561.1"/>
    <property type="molecule type" value="Genomic_DNA"/>
</dbReference>
<evidence type="ECO:0000313" key="2">
    <source>
        <dbReference type="EMBL" id="MFF3573561.1"/>
    </source>
</evidence>
<protein>
    <submittedName>
        <fullName evidence="2">Uncharacterized protein</fullName>
    </submittedName>
</protein>
<sequence>MPVAPNATAAHLVRDIVARYGSLDAFCARLRGSVENPTEELRRLTGTWAGPGASPAPVRAEGEGDGGGRHRSQR</sequence>
<dbReference type="RefSeq" id="WP_157186586.1">
    <property type="nucleotide sequence ID" value="NZ_JBIAQY010000020.1"/>
</dbReference>
<feature type="region of interest" description="Disordered" evidence="1">
    <location>
        <begin position="42"/>
        <end position="74"/>
    </location>
</feature>
<reference evidence="2 3" key="1">
    <citation type="submission" date="2024-10" db="EMBL/GenBank/DDBJ databases">
        <title>The Natural Products Discovery Center: Release of the First 8490 Sequenced Strains for Exploring Actinobacteria Biosynthetic Diversity.</title>
        <authorList>
            <person name="Kalkreuter E."/>
            <person name="Kautsar S.A."/>
            <person name="Yang D."/>
            <person name="Bader C.D."/>
            <person name="Teijaro C.N."/>
            <person name="Fluegel L."/>
            <person name="Davis C.M."/>
            <person name="Simpson J.R."/>
            <person name="Lauterbach L."/>
            <person name="Steele A.D."/>
            <person name="Gui C."/>
            <person name="Meng S."/>
            <person name="Li G."/>
            <person name="Viehrig K."/>
            <person name="Ye F."/>
            <person name="Su P."/>
            <person name="Kiefer A.F."/>
            <person name="Nichols A."/>
            <person name="Cepeda A.J."/>
            <person name="Yan W."/>
            <person name="Fan B."/>
            <person name="Jiang Y."/>
            <person name="Adhikari A."/>
            <person name="Zheng C.-J."/>
            <person name="Schuster L."/>
            <person name="Cowan T.M."/>
            <person name="Smanski M.J."/>
            <person name="Chevrette M.G."/>
            <person name="De Carvalho L.P.S."/>
            <person name="Shen B."/>
        </authorList>
    </citation>
    <scope>NUCLEOTIDE SEQUENCE [LARGE SCALE GENOMIC DNA]</scope>
    <source>
        <strain evidence="2 3">NPDC002593</strain>
    </source>
</reference>
<accession>A0ABW6SEK1</accession>